<dbReference type="InterPro" id="IPR008969">
    <property type="entry name" value="CarboxyPept-like_regulatory"/>
</dbReference>
<reference evidence="1" key="1">
    <citation type="submission" date="2023-03" db="EMBL/GenBank/DDBJ databases">
        <title>Andean soil-derived lignocellulolytic bacterial consortium as a source of novel taxa and putative plastic-active enzymes.</title>
        <authorList>
            <person name="Diaz-Garcia L."/>
            <person name="Chuvochina M."/>
            <person name="Feuerriegel G."/>
            <person name="Bunk B."/>
            <person name="Sproer C."/>
            <person name="Streit W.R."/>
            <person name="Rodriguez L.M."/>
            <person name="Overmann J."/>
            <person name="Jimenez D.J."/>
        </authorList>
    </citation>
    <scope>NUCLEOTIDE SEQUENCE</scope>
    <source>
        <strain evidence="1">MAG 7</strain>
    </source>
</reference>
<sequence>MRKGTIIWVLCLLLSGSQVLGQAKVRVSGRVFDMSKVTPLGYVSILSNSGAGTLTDTLGRYAILLAETDSLWFSYLGKPTPKYAVKNIPNVFAFEIALHVNVTELKQVMVKPRDYIQDSIQNRLDYAKVFNWNKPGIGISTSPGGGVGLDIGQLVDMFKFRRNKRMQGFQDRLLREEEEKYIDHRFSRPLVVRLTGLRGVELDSFIVRYRPNVYFVQFTTDYELQAYIKDCYREYKQGLPPNPARRPEDPIYP</sequence>
<evidence type="ECO:0008006" key="3">
    <source>
        <dbReference type="Google" id="ProtNLM"/>
    </source>
</evidence>
<dbReference type="EMBL" id="CP119311">
    <property type="protein sequence ID" value="WEK36773.1"/>
    <property type="molecule type" value="Genomic_DNA"/>
</dbReference>
<dbReference type="Proteomes" id="UP001220610">
    <property type="component" value="Chromosome"/>
</dbReference>
<name>A0AAJ5WUF5_9BACT</name>
<organism evidence="1 2">
    <name type="scientific">Candidatus Pseudobacter hemicellulosilyticus</name>
    <dbReference type="NCBI Taxonomy" id="3121375"/>
    <lineage>
        <taxon>Bacteria</taxon>
        <taxon>Pseudomonadati</taxon>
        <taxon>Bacteroidota</taxon>
        <taxon>Chitinophagia</taxon>
        <taxon>Chitinophagales</taxon>
        <taxon>Chitinophagaceae</taxon>
        <taxon>Pseudobacter</taxon>
    </lineage>
</organism>
<evidence type="ECO:0000313" key="2">
    <source>
        <dbReference type="Proteomes" id="UP001220610"/>
    </source>
</evidence>
<evidence type="ECO:0000313" key="1">
    <source>
        <dbReference type="EMBL" id="WEK36773.1"/>
    </source>
</evidence>
<accession>A0AAJ5WUF5</accession>
<gene>
    <name evidence="1" type="ORF">P0Y53_04595</name>
</gene>
<dbReference type="SUPFAM" id="SSF49464">
    <property type="entry name" value="Carboxypeptidase regulatory domain-like"/>
    <property type="match status" value="1"/>
</dbReference>
<proteinExistence type="predicted"/>
<protein>
    <recommendedName>
        <fullName evidence="3">Carboxypeptidase-like regulatory domain-containing protein</fullName>
    </recommendedName>
</protein>
<dbReference type="AlphaFoldDB" id="A0AAJ5WUF5"/>